<evidence type="ECO:0000313" key="3">
    <source>
        <dbReference type="Proteomes" id="UP001317001"/>
    </source>
</evidence>
<gene>
    <name evidence="2" type="ORF">NPX36_07620</name>
</gene>
<name>A0ABY5NP07_9FLAO</name>
<proteinExistence type="predicted"/>
<feature type="chain" id="PRO_5046172139" description="DUF3575 domain-containing protein" evidence="1">
    <location>
        <begin position="18"/>
        <end position="218"/>
    </location>
</feature>
<protein>
    <recommendedName>
        <fullName evidence="4">DUF3575 domain-containing protein</fullName>
    </recommendedName>
</protein>
<evidence type="ECO:0000256" key="1">
    <source>
        <dbReference type="SAM" id="SignalP"/>
    </source>
</evidence>
<accession>A0ABY5NP07</accession>
<dbReference type="EMBL" id="CP102382">
    <property type="protein sequence ID" value="UUV20237.1"/>
    <property type="molecule type" value="Genomic_DNA"/>
</dbReference>
<dbReference type="RefSeq" id="WP_257498142.1">
    <property type="nucleotide sequence ID" value="NZ_CP102382.1"/>
</dbReference>
<reference evidence="2 3" key="1">
    <citation type="submission" date="2022-08" db="EMBL/GenBank/DDBJ databases">
        <title>Myroides zhujiangensis sp. nov., a novel bacterium isolated from sediment in the Pearl River Estuary.</title>
        <authorList>
            <person name="Cui L."/>
        </authorList>
    </citation>
    <scope>NUCLEOTIDE SEQUENCE [LARGE SCALE GENOMIC DNA]</scope>
    <source>
        <strain evidence="2 3">SCSIO 72103</strain>
    </source>
</reference>
<evidence type="ECO:0000313" key="2">
    <source>
        <dbReference type="EMBL" id="UUV20237.1"/>
    </source>
</evidence>
<keyword evidence="3" id="KW-1185">Reference proteome</keyword>
<evidence type="ECO:0008006" key="4">
    <source>
        <dbReference type="Google" id="ProtNLM"/>
    </source>
</evidence>
<sequence length="218" mass="25471">MVKKTLLFVLFSCNMFAQEFANKHTITLGLINQIALIPRFDIGYFRALNEQVTAGITLGYGTYELMTYKGVENTTHYKLFEMRPEIMLLRRTEKKSPHYLSAEFFYIHHTDRFSNGYFYNGREKVVFDDANYTRNKMGFNLNYGIIASFVKSKKFGIIPEIGMGFKHRQINFSNIKNAVVVDKDSDGCFPISTESLYHEKGVQNNFNFNIDLRLFYKF</sequence>
<feature type="signal peptide" evidence="1">
    <location>
        <begin position="1"/>
        <end position="17"/>
    </location>
</feature>
<organism evidence="2 3">
    <name type="scientific">Paenimyroides aestuarii</name>
    <dbReference type="NCBI Taxonomy" id="2968490"/>
    <lineage>
        <taxon>Bacteria</taxon>
        <taxon>Pseudomonadati</taxon>
        <taxon>Bacteroidota</taxon>
        <taxon>Flavobacteriia</taxon>
        <taxon>Flavobacteriales</taxon>
        <taxon>Flavobacteriaceae</taxon>
        <taxon>Paenimyroides</taxon>
    </lineage>
</organism>
<dbReference type="Proteomes" id="UP001317001">
    <property type="component" value="Chromosome"/>
</dbReference>
<keyword evidence="1" id="KW-0732">Signal</keyword>